<evidence type="ECO:0000259" key="6">
    <source>
        <dbReference type="Pfam" id="PF04824"/>
    </source>
</evidence>
<evidence type="ECO:0000313" key="9">
    <source>
        <dbReference type="Proteomes" id="UP001314229"/>
    </source>
</evidence>
<feature type="region of interest" description="Disordered" evidence="5">
    <location>
        <begin position="195"/>
        <end position="222"/>
    </location>
</feature>
<feature type="compositionally biased region" description="Basic and acidic residues" evidence="5">
    <location>
        <begin position="330"/>
        <end position="343"/>
    </location>
</feature>
<dbReference type="AlphaFoldDB" id="A0AAV1PQS9"/>
<dbReference type="GO" id="GO:0003682">
    <property type="term" value="F:chromatin binding"/>
    <property type="evidence" value="ECO:0007669"/>
    <property type="project" value="TreeGrafter"/>
</dbReference>
<dbReference type="Pfam" id="PF04824">
    <property type="entry name" value="Rad21_Rec8"/>
    <property type="match status" value="1"/>
</dbReference>
<reference evidence="8 9" key="1">
    <citation type="submission" date="2024-01" db="EMBL/GenBank/DDBJ databases">
        <authorList>
            <person name="Alioto T."/>
            <person name="Alioto T."/>
            <person name="Gomez Garrido J."/>
        </authorList>
    </citation>
    <scope>NUCLEOTIDE SEQUENCE [LARGE SCALE GENOMIC DNA]</scope>
</reference>
<feature type="domain" description="Rad21/Rec8-like protein N-terminal" evidence="7">
    <location>
        <begin position="30"/>
        <end position="80"/>
    </location>
</feature>
<dbReference type="InterPro" id="IPR039781">
    <property type="entry name" value="Rad21/Rec8-like"/>
</dbReference>
<keyword evidence="3" id="KW-0159">Chromosome partition</keyword>
<dbReference type="InterPro" id="IPR006910">
    <property type="entry name" value="Rad21_Rec8_N"/>
</dbReference>
<dbReference type="EMBL" id="CAWUFR010000231">
    <property type="protein sequence ID" value="CAK6973525.1"/>
    <property type="molecule type" value="Genomic_DNA"/>
</dbReference>
<feature type="region of interest" description="Disordered" evidence="5">
    <location>
        <begin position="154"/>
        <end position="180"/>
    </location>
</feature>
<dbReference type="GO" id="GO:0051177">
    <property type="term" value="P:meiotic sister chromatid cohesion"/>
    <property type="evidence" value="ECO:0007669"/>
    <property type="project" value="TreeGrafter"/>
</dbReference>
<feature type="compositionally biased region" description="Pro residues" evidence="5">
    <location>
        <begin position="210"/>
        <end position="219"/>
    </location>
</feature>
<gene>
    <name evidence="8" type="ORF">FSCOSCO3_A025591</name>
</gene>
<dbReference type="PANTHER" id="PTHR12585:SF27">
    <property type="entry name" value="MEIOTIC RECOMBINATION PROTEIN REC8 HOMOLOG"/>
    <property type="match status" value="1"/>
</dbReference>
<keyword evidence="9" id="KW-1185">Reference proteome</keyword>
<proteinExistence type="inferred from homology"/>
<evidence type="ECO:0000256" key="2">
    <source>
        <dbReference type="ARBA" id="ARBA00009870"/>
    </source>
</evidence>
<protein>
    <submittedName>
        <fullName evidence="8">LOW QUALITY PROTEIN: meiotic recombination protein REC8 homolog</fullName>
    </submittedName>
</protein>
<feature type="domain" description="Rad21/Rec8-like protein C-terminal eukaryotic" evidence="6">
    <location>
        <begin position="458"/>
        <end position="506"/>
    </location>
</feature>
<evidence type="ECO:0000256" key="3">
    <source>
        <dbReference type="ARBA" id="ARBA00022829"/>
    </source>
</evidence>
<feature type="region of interest" description="Disordered" evidence="5">
    <location>
        <begin position="322"/>
        <end position="343"/>
    </location>
</feature>
<comment type="caution">
    <text evidence="8">The sequence shown here is derived from an EMBL/GenBank/DDBJ whole genome shotgun (WGS) entry which is preliminary data.</text>
</comment>
<dbReference type="InterPro" id="IPR036390">
    <property type="entry name" value="WH_DNA-bd_sf"/>
</dbReference>
<evidence type="ECO:0000256" key="5">
    <source>
        <dbReference type="SAM" id="MobiDB-lite"/>
    </source>
</evidence>
<dbReference type="InterPro" id="IPR006909">
    <property type="entry name" value="Rad21/Rec8_C_eu"/>
</dbReference>
<comment type="subcellular location">
    <subcellularLocation>
        <location evidence="1">Nucleus</location>
    </subcellularLocation>
</comment>
<evidence type="ECO:0000256" key="1">
    <source>
        <dbReference type="ARBA" id="ARBA00004123"/>
    </source>
</evidence>
<accession>A0AAV1PQS9</accession>
<dbReference type="SUPFAM" id="SSF46785">
    <property type="entry name" value="Winged helix' DNA-binding domain"/>
    <property type="match status" value="1"/>
</dbReference>
<organism evidence="8 9">
    <name type="scientific">Scomber scombrus</name>
    <name type="common">Atlantic mackerel</name>
    <name type="synonym">Scomber vernalis</name>
    <dbReference type="NCBI Taxonomy" id="13677"/>
    <lineage>
        <taxon>Eukaryota</taxon>
        <taxon>Metazoa</taxon>
        <taxon>Chordata</taxon>
        <taxon>Craniata</taxon>
        <taxon>Vertebrata</taxon>
        <taxon>Euteleostomi</taxon>
        <taxon>Actinopterygii</taxon>
        <taxon>Neopterygii</taxon>
        <taxon>Teleostei</taxon>
        <taxon>Neoteleostei</taxon>
        <taxon>Acanthomorphata</taxon>
        <taxon>Pelagiaria</taxon>
        <taxon>Scombriformes</taxon>
        <taxon>Scombridae</taxon>
        <taxon>Scomber</taxon>
    </lineage>
</organism>
<dbReference type="Pfam" id="PF04825">
    <property type="entry name" value="Rad21_Rec8_N"/>
    <property type="match status" value="1"/>
</dbReference>
<evidence type="ECO:0000256" key="4">
    <source>
        <dbReference type="ARBA" id="ARBA00023242"/>
    </source>
</evidence>
<keyword evidence="4" id="KW-0539">Nucleus</keyword>
<dbReference type="GO" id="GO:0007059">
    <property type="term" value="P:chromosome segregation"/>
    <property type="evidence" value="ECO:0007669"/>
    <property type="project" value="UniProtKB-KW"/>
</dbReference>
<dbReference type="Proteomes" id="UP001314229">
    <property type="component" value="Unassembled WGS sequence"/>
</dbReference>
<dbReference type="GO" id="GO:0005634">
    <property type="term" value="C:nucleus"/>
    <property type="evidence" value="ECO:0007669"/>
    <property type="project" value="UniProtKB-SubCell"/>
</dbReference>
<sequence>MQNEFPCSDDILDYVLEQVPPPAPGLPRPRFSLYLSSQLQYGIIVVYHRQCAILLEELQSTIGQLLKQRTGQKIDMDDYSKQTLLLPDAPSVLEEAEGAIDPLFGVMYMQDIIPSPTAPIKFEGAELADHHPDTIDFLMAQTDDFPEDLETAREEMTETDKERGQRELAGSTLELQPTTLSSEDAILLPQEEPQLSVEKPGPPEDQLTPIPVPPLPSPPSLAEERIERSLELEDVPLPEVTARRGGRKRQLIFFDPETQIPEDVLQQQIDNPLTQTMRPLCPLPASHRRLPAAELLRNPCTCLPEEVMFLWRQAATISPLSGSDLQVGERGPESTDSEKEKEAEMVEMVDMAETAKMDEMAEREERRQLSPKEVPRDVSESEMFCISGHDSLPLEGSDQREASQEISPKYPSEREGSTVSRSTLQDIPEVMEDMPSRASAESLGLMPVLPEHEVAPVVFQSLLPPDADRRAVSNIFHTLLVTLSSRKVRAEQDQPYGDILILPGPNWEEGDLAL</sequence>
<dbReference type="PANTHER" id="PTHR12585">
    <property type="entry name" value="SCC1 / RAD21 FAMILY MEMBER"/>
    <property type="match status" value="1"/>
</dbReference>
<evidence type="ECO:0000259" key="7">
    <source>
        <dbReference type="Pfam" id="PF04825"/>
    </source>
</evidence>
<name>A0AAV1PQS9_SCOSC</name>
<feature type="region of interest" description="Disordered" evidence="5">
    <location>
        <begin position="388"/>
        <end position="423"/>
    </location>
</feature>
<comment type="similarity">
    <text evidence="2">Belongs to the rad21 family.</text>
</comment>
<dbReference type="GO" id="GO:0006302">
    <property type="term" value="P:double-strand break repair"/>
    <property type="evidence" value="ECO:0007669"/>
    <property type="project" value="TreeGrafter"/>
</dbReference>
<feature type="compositionally biased region" description="Basic and acidic residues" evidence="5">
    <location>
        <begin position="154"/>
        <end position="166"/>
    </location>
</feature>
<dbReference type="GO" id="GO:0030893">
    <property type="term" value="C:meiotic cohesin complex"/>
    <property type="evidence" value="ECO:0007669"/>
    <property type="project" value="TreeGrafter"/>
</dbReference>
<evidence type="ECO:0000313" key="8">
    <source>
        <dbReference type="EMBL" id="CAK6973525.1"/>
    </source>
</evidence>